<dbReference type="RefSeq" id="WP_127765837.1">
    <property type="nucleotide sequence ID" value="NZ_SADE01000002.1"/>
</dbReference>
<protein>
    <submittedName>
        <fullName evidence="1">Uncharacterized protein</fullName>
    </submittedName>
</protein>
<name>A0A3S2VPH7_9PROT</name>
<dbReference type="OrthoDB" id="7347145at2"/>
<organism evidence="1 2">
    <name type="scientific">Hwanghaeella grinnelliae</name>
    <dbReference type="NCBI Taxonomy" id="2500179"/>
    <lineage>
        <taxon>Bacteria</taxon>
        <taxon>Pseudomonadati</taxon>
        <taxon>Pseudomonadota</taxon>
        <taxon>Alphaproteobacteria</taxon>
        <taxon>Rhodospirillales</taxon>
        <taxon>Rhodospirillaceae</taxon>
        <taxon>Hwanghaeella</taxon>
    </lineage>
</organism>
<dbReference type="AlphaFoldDB" id="A0A3S2VPH7"/>
<dbReference type="PROSITE" id="PS51257">
    <property type="entry name" value="PROKAR_LIPOPROTEIN"/>
    <property type="match status" value="1"/>
</dbReference>
<proteinExistence type="predicted"/>
<evidence type="ECO:0000313" key="1">
    <source>
        <dbReference type="EMBL" id="RVU36361.1"/>
    </source>
</evidence>
<keyword evidence="2" id="KW-1185">Reference proteome</keyword>
<dbReference type="Proteomes" id="UP000287447">
    <property type="component" value="Unassembled WGS sequence"/>
</dbReference>
<dbReference type="EMBL" id="SADE01000002">
    <property type="protein sequence ID" value="RVU36361.1"/>
    <property type="molecule type" value="Genomic_DNA"/>
</dbReference>
<accession>A0A3S2VPH7</accession>
<evidence type="ECO:0000313" key="2">
    <source>
        <dbReference type="Proteomes" id="UP000287447"/>
    </source>
</evidence>
<gene>
    <name evidence="1" type="ORF">EOI86_14210</name>
</gene>
<sequence>MMFRVSPAIRRAIVSVLALGTLLMLSGCYLPDRFQLNMNIDKSGKYAFIYEGDLIAFNFLRKIGQGEVRADDKEEIAVYVQDLERDSAFEEVTYLGNARYRVKYKRQSNILEHPSFSFVRRNAAFMMLKRGEDGLIQVEGDKPNKRYRDELKAKGYNIRGVVRVWTNARVLDHNAEQVIQGNPTQYVWDIQSFEQPTPKMTLVPEG</sequence>
<comment type="caution">
    <text evidence="1">The sequence shown here is derived from an EMBL/GenBank/DDBJ whole genome shotgun (WGS) entry which is preliminary data.</text>
</comment>
<reference evidence="2" key="1">
    <citation type="submission" date="2019-01" db="EMBL/GenBank/DDBJ databases">
        <title>Gri0909 isolated from a small marine red alga.</title>
        <authorList>
            <person name="Kim J."/>
            <person name="Jeong S.E."/>
            <person name="Jeon C.O."/>
        </authorList>
    </citation>
    <scope>NUCLEOTIDE SEQUENCE [LARGE SCALE GENOMIC DNA]</scope>
    <source>
        <strain evidence="2">Gri0909</strain>
    </source>
</reference>